<dbReference type="GeneID" id="85318200"/>
<reference evidence="2" key="1">
    <citation type="submission" date="2023-06" db="EMBL/GenBank/DDBJ databases">
        <title>Genome-scale phylogeny and comparative genomics of the fungal order Sordariales.</title>
        <authorList>
            <consortium name="Lawrence Berkeley National Laboratory"/>
            <person name="Hensen N."/>
            <person name="Bonometti L."/>
            <person name="Westerberg I."/>
            <person name="Brannstrom I.O."/>
            <person name="Guillou S."/>
            <person name="Cros-Aarteil S."/>
            <person name="Calhoun S."/>
            <person name="Haridas S."/>
            <person name="Kuo A."/>
            <person name="Mondo S."/>
            <person name="Pangilinan J."/>
            <person name="Riley R."/>
            <person name="LaButti K."/>
            <person name="Andreopoulos B."/>
            <person name="Lipzen A."/>
            <person name="Chen C."/>
            <person name="Yanf M."/>
            <person name="Daum C."/>
            <person name="Ng V."/>
            <person name="Clum A."/>
            <person name="Steindorff A."/>
            <person name="Ohm R."/>
            <person name="Martin F."/>
            <person name="Silar P."/>
            <person name="Natvig D."/>
            <person name="Lalanne C."/>
            <person name="Gautier V."/>
            <person name="Ament-velasquez S.L."/>
            <person name="Kruys A."/>
            <person name="Hutchinson M.I."/>
            <person name="Powell A.J."/>
            <person name="Barry K."/>
            <person name="Miller A.N."/>
            <person name="Grigoriev I.V."/>
            <person name="Debuchy R."/>
            <person name="Gladieux P."/>
            <person name="Thoren M.H."/>
            <person name="Johannesson H."/>
        </authorList>
    </citation>
    <scope>NUCLEOTIDE SEQUENCE</scope>
    <source>
        <strain evidence="2">SMH2392-1A</strain>
    </source>
</reference>
<dbReference type="Proteomes" id="UP001172101">
    <property type="component" value="Unassembled WGS sequence"/>
</dbReference>
<evidence type="ECO:0000313" key="2">
    <source>
        <dbReference type="EMBL" id="KAK0709871.1"/>
    </source>
</evidence>
<sequence>MHACCRKKRSKKDEQAAAAGMVSFIRPFLFFFSRTAAAASQKDGRGALSEQKGKRNKIEITVVVCVCVCVCVCVRASDRLCRLHHPDSVSSFAPFYFTVLHCLLVGCLVGGDGGFGEHQARYQGGLTTNQASPDQPTETRLQCIRGTSSLCARPASPGSCWLVSWMDRMGWTGKRRYRLPTPHCRPTNAPTHSHTHTHACFSTVHTHTQAV</sequence>
<dbReference type="RefSeq" id="XP_060293175.1">
    <property type="nucleotide sequence ID" value="XM_060434930.1"/>
</dbReference>
<organism evidence="2 3">
    <name type="scientific">Lasiosphaeria miniovina</name>
    <dbReference type="NCBI Taxonomy" id="1954250"/>
    <lineage>
        <taxon>Eukaryota</taxon>
        <taxon>Fungi</taxon>
        <taxon>Dikarya</taxon>
        <taxon>Ascomycota</taxon>
        <taxon>Pezizomycotina</taxon>
        <taxon>Sordariomycetes</taxon>
        <taxon>Sordariomycetidae</taxon>
        <taxon>Sordariales</taxon>
        <taxon>Lasiosphaeriaceae</taxon>
        <taxon>Lasiosphaeria</taxon>
    </lineage>
</organism>
<evidence type="ECO:0000313" key="3">
    <source>
        <dbReference type="Proteomes" id="UP001172101"/>
    </source>
</evidence>
<name>A0AA40A5S5_9PEZI</name>
<dbReference type="EMBL" id="JAUIRO010000006">
    <property type="protein sequence ID" value="KAK0709871.1"/>
    <property type="molecule type" value="Genomic_DNA"/>
</dbReference>
<comment type="caution">
    <text evidence="2">The sequence shown here is derived from an EMBL/GenBank/DDBJ whole genome shotgun (WGS) entry which is preliminary data.</text>
</comment>
<evidence type="ECO:0000256" key="1">
    <source>
        <dbReference type="SAM" id="Phobius"/>
    </source>
</evidence>
<keyword evidence="1" id="KW-0812">Transmembrane</keyword>
<keyword evidence="1" id="KW-1133">Transmembrane helix</keyword>
<keyword evidence="1" id="KW-0472">Membrane</keyword>
<feature type="transmembrane region" description="Helical" evidence="1">
    <location>
        <begin position="58"/>
        <end position="77"/>
    </location>
</feature>
<dbReference type="AlphaFoldDB" id="A0AA40A5S5"/>
<accession>A0AA40A5S5</accession>
<protein>
    <submittedName>
        <fullName evidence="2">Uncharacterized protein</fullName>
    </submittedName>
</protein>
<keyword evidence="3" id="KW-1185">Reference proteome</keyword>
<feature type="transmembrane region" description="Helical" evidence="1">
    <location>
        <begin position="89"/>
        <end position="111"/>
    </location>
</feature>
<gene>
    <name evidence="2" type="ORF">B0T26DRAFT_427671</name>
</gene>
<proteinExistence type="predicted"/>